<evidence type="ECO:0000256" key="3">
    <source>
        <dbReference type="ARBA" id="ARBA00022679"/>
    </source>
</evidence>
<evidence type="ECO:0000313" key="6">
    <source>
        <dbReference type="EMBL" id="BBO84580.1"/>
    </source>
</evidence>
<accession>A0A5K7ZWU7</accession>
<reference evidence="6 7" key="1">
    <citation type="submission" date="2019-11" db="EMBL/GenBank/DDBJ databases">
        <title>Comparative genomics of hydrocarbon-degrading Desulfosarcina strains.</title>
        <authorList>
            <person name="Watanabe M."/>
            <person name="Kojima H."/>
            <person name="Fukui M."/>
        </authorList>
    </citation>
    <scope>NUCLEOTIDE SEQUENCE [LARGE SCALE GENOMIC DNA]</scope>
    <source>
        <strain evidence="6 7">28bB2T</strain>
    </source>
</reference>
<gene>
    <name evidence="6" type="ORF">DSCO28_51460</name>
</gene>
<dbReference type="GO" id="GO:0004673">
    <property type="term" value="F:protein histidine kinase activity"/>
    <property type="evidence" value="ECO:0007669"/>
    <property type="project" value="UniProtKB-EC"/>
</dbReference>
<keyword evidence="3" id="KW-0808">Transferase</keyword>
<keyword evidence="4 6" id="KW-0418">Kinase</keyword>
<protein>
    <recommendedName>
        <fullName evidence="2">histidine kinase</fullName>
        <ecNumber evidence="2">2.7.13.3</ecNumber>
    </recommendedName>
</protein>
<dbReference type="EC" id="2.7.13.3" evidence="2"/>
<dbReference type="InterPro" id="IPR036890">
    <property type="entry name" value="HATPase_C_sf"/>
</dbReference>
<dbReference type="InterPro" id="IPR050351">
    <property type="entry name" value="BphY/WalK/GraS-like"/>
</dbReference>
<dbReference type="Proteomes" id="UP000425960">
    <property type="component" value="Chromosome"/>
</dbReference>
<comment type="catalytic activity">
    <reaction evidence="1">
        <text>ATP + protein L-histidine = ADP + protein N-phospho-L-histidine.</text>
        <dbReference type="EC" id="2.7.13.3"/>
    </reaction>
</comment>
<dbReference type="PROSITE" id="PS50109">
    <property type="entry name" value="HIS_KIN"/>
    <property type="match status" value="1"/>
</dbReference>
<dbReference type="Gene3D" id="3.30.565.10">
    <property type="entry name" value="Histidine kinase-like ATPase, C-terminal domain"/>
    <property type="match status" value="1"/>
</dbReference>
<dbReference type="AlphaFoldDB" id="A0A5K7ZWU7"/>
<dbReference type="InterPro" id="IPR003594">
    <property type="entry name" value="HATPase_dom"/>
</dbReference>
<evidence type="ECO:0000313" key="7">
    <source>
        <dbReference type="Proteomes" id="UP000425960"/>
    </source>
</evidence>
<evidence type="ECO:0000256" key="1">
    <source>
        <dbReference type="ARBA" id="ARBA00000085"/>
    </source>
</evidence>
<evidence type="ECO:0000256" key="2">
    <source>
        <dbReference type="ARBA" id="ARBA00012438"/>
    </source>
</evidence>
<dbReference type="GO" id="GO:0030295">
    <property type="term" value="F:protein kinase activator activity"/>
    <property type="evidence" value="ECO:0007669"/>
    <property type="project" value="TreeGrafter"/>
</dbReference>
<name>A0A5K7ZWU7_9BACT</name>
<feature type="domain" description="Histidine kinase" evidence="5">
    <location>
        <begin position="169"/>
        <end position="379"/>
    </location>
</feature>
<dbReference type="SMART" id="SM00387">
    <property type="entry name" value="HATPase_c"/>
    <property type="match status" value="1"/>
</dbReference>
<dbReference type="GO" id="GO:0000156">
    <property type="term" value="F:phosphorelay response regulator activity"/>
    <property type="evidence" value="ECO:0007669"/>
    <property type="project" value="TreeGrafter"/>
</dbReference>
<sequence length="396" mass="43778">MTMKTDFAPAERLEPSALAVEINAAVVNPVIDGLLNTVSGLLAVLNTHRQILALNHSFLNLLGIDDPDQALGLRPGEALRCIYHTANPAGCGTSAYCATCGAAIAMVACLEDNAPSEKECAIRVNKNGREKDLFLRVRACPIKVGSQRLILLFLQDITHEQQWEALGRVFFHDLSNIIYALVGSSEMLLDQVSDTNRDLASRIHRLSLRMAREVQMQKHLNQMADADYQPTIQPLTVGRIFQELETIFANHPAARRKEIVAEQTTDDTSFKSDFFLVVRVLTNMVTNALEATDEGRTVKLWADADSGHVSFYVWNHQPVADSVVKRIYQRNISSKAASGRGLGTYSMKLFGERFLHGSVDFTTSENEGTTFCFRLPRSPASGLPTPYPSAARPRDC</sequence>
<dbReference type="Pfam" id="PF02518">
    <property type="entry name" value="HATPase_c"/>
    <property type="match status" value="1"/>
</dbReference>
<dbReference type="PANTHER" id="PTHR42878:SF14">
    <property type="entry name" value="OSMOLARITY TWO-COMPONENT SYSTEM PROTEIN SSK1"/>
    <property type="match status" value="1"/>
</dbReference>
<proteinExistence type="predicted"/>
<evidence type="ECO:0000256" key="4">
    <source>
        <dbReference type="ARBA" id="ARBA00022777"/>
    </source>
</evidence>
<dbReference type="PANTHER" id="PTHR42878">
    <property type="entry name" value="TWO-COMPONENT HISTIDINE KINASE"/>
    <property type="match status" value="1"/>
</dbReference>
<dbReference type="GO" id="GO:0007234">
    <property type="term" value="P:osmosensory signaling via phosphorelay pathway"/>
    <property type="evidence" value="ECO:0007669"/>
    <property type="project" value="TreeGrafter"/>
</dbReference>
<organism evidence="6 7">
    <name type="scientific">Desulfosarcina ovata subsp. sediminis</name>
    <dbReference type="NCBI Taxonomy" id="885957"/>
    <lineage>
        <taxon>Bacteria</taxon>
        <taxon>Pseudomonadati</taxon>
        <taxon>Thermodesulfobacteriota</taxon>
        <taxon>Desulfobacteria</taxon>
        <taxon>Desulfobacterales</taxon>
        <taxon>Desulfosarcinaceae</taxon>
        <taxon>Desulfosarcina</taxon>
    </lineage>
</organism>
<dbReference type="InterPro" id="IPR005467">
    <property type="entry name" value="His_kinase_dom"/>
</dbReference>
<dbReference type="SUPFAM" id="SSF55874">
    <property type="entry name" value="ATPase domain of HSP90 chaperone/DNA topoisomerase II/histidine kinase"/>
    <property type="match status" value="1"/>
</dbReference>
<dbReference type="KEGG" id="dov:DSCO28_51460"/>
<evidence type="ECO:0000259" key="5">
    <source>
        <dbReference type="PROSITE" id="PS50109"/>
    </source>
</evidence>
<dbReference type="EMBL" id="AP021876">
    <property type="protein sequence ID" value="BBO84580.1"/>
    <property type="molecule type" value="Genomic_DNA"/>
</dbReference>
<dbReference type="RefSeq" id="WP_155312034.1">
    <property type="nucleotide sequence ID" value="NZ_AP021876.1"/>
</dbReference>